<dbReference type="RefSeq" id="WP_147341411.1">
    <property type="nucleotide sequence ID" value="NZ_QURH01000789.1"/>
</dbReference>
<evidence type="ECO:0000259" key="2">
    <source>
        <dbReference type="Pfam" id="PF12894"/>
    </source>
</evidence>
<dbReference type="SMART" id="SM00320">
    <property type="entry name" value="WD40"/>
    <property type="match status" value="6"/>
</dbReference>
<dbReference type="Proteomes" id="UP000261811">
    <property type="component" value="Unassembled WGS sequence"/>
</dbReference>
<dbReference type="InterPro" id="IPR024977">
    <property type="entry name" value="Apc4-like_WD40_dom"/>
</dbReference>
<feature type="non-terminal residue" evidence="3">
    <location>
        <position position="1"/>
    </location>
</feature>
<evidence type="ECO:0000313" key="3">
    <source>
        <dbReference type="EMBL" id="RFU38483.1"/>
    </source>
</evidence>
<dbReference type="InterPro" id="IPR011047">
    <property type="entry name" value="Quinoprotein_ADH-like_sf"/>
</dbReference>
<keyword evidence="1" id="KW-0853">WD repeat</keyword>
<evidence type="ECO:0000313" key="4">
    <source>
        <dbReference type="Proteomes" id="UP000261811"/>
    </source>
</evidence>
<dbReference type="Pfam" id="PF00400">
    <property type="entry name" value="WD40"/>
    <property type="match status" value="3"/>
</dbReference>
<comment type="caution">
    <text evidence="3">The sequence shown here is derived from an EMBL/GenBank/DDBJ whole genome shotgun (WGS) entry which is preliminary data.</text>
</comment>
<keyword evidence="4" id="KW-1185">Reference proteome</keyword>
<dbReference type="EMBL" id="QURH01000789">
    <property type="protein sequence ID" value="RFU38483.1"/>
    <property type="molecule type" value="Genomic_DNA"/>
</dbReference>
<feature type="repeat" description="WD" evidence="1">
    <location>
        <begin position="100"/>
        <end position="141"/>
    </location>
</feature>
<dbReference type="InterPro" id="IPR015943">
    <property type="entry name" value="WD40/YVTN_repeat-like_dom_sf"/>
</dbReference>
<dbReference type="InterPro" id="IPR001680">
    <property type="entry name" value="WD40_rpt"/>
</dbReference>
<dbReference type="Gene3D" id="2.130.10.10">
    <property type="entry name" value="YVTN repeat-like/Quinoprotein amine dehydrogenase"/>
    <property type="match status" value="2"/>
</dbReference>
<dbReference type="PROSITE" id="PS50082">
    <property type="entry name" value="WD_REPEATS_2"/>
    <property type="match status" value="1"/>
</dbReference>
<proteinExistence type="predicted"/>
<organism evidence="3 4">
    <name type="scientific">Actinomadura logoneensis</name>
    <dbReference type="NCBI Taxonomy" id="2293572"/>
    <lineage>
        <taxon>Bacteria</taxon>
        <taxon>Bacillati</taxon>
        <taxon>Actinomycetota</taxon>
        <taxon>Actinomycetes</taxon>
        <taxon>Streptosporangiales</taxon>
        <taxon>Thermomonosporaceae</taxon>
        <taxon>Actinomadura</taxon>
    </lineage>
</organism>
<accession>A0A372JEM8</accession>
<dbReference type="PANTHER" id="PTHR19879">
    <property type="entry name" value="TRANSCRIPTION INITIATION FACTOR TFIID"/>
    <property type="match status" value="1"/>
</dbReference>
<feature type="domain" description="Anaphase-promoting complex subunit 4-like WD40" evidence="2">
    <location>
        <begin position="106"/>
        <end position="156"/>
    </location>
</feature>
<dbReference type="Pfam" id="PF12894">
    <property type="entry name" value="ANAPC4_WD40"/>
    <property type="match status" value="1"/>
</dbReference>
<dbReference type="PANTHER" id="PTHR19879:SF9">
    <property type="entry name" value="TRANSCRIPTION INITIATION FACTOR TFIID SUBUNIT 5"/>
    <property type="match status" value="1"/>
</dbReference>
<name>A0A372JEM8_9ACTN</name>
<dbReference type="CDD" id="cd00200">
    <property type="entry name" value="WD40"/>
    <property type="match status" value="1"/>
</dbReference>
<dbReference type="AlphaFoldDB" id="A0A372JEM8"/>
<gene>
    <name evidence="3" type="ORF">DZF91_27465</name>
</gene>
<reference evidence="3 4" key="1">
    <citation type="submission" date="2018-08" db="EMBL/GenBank/DDBJ databases">
        <title>Actinomadura jelena sp. nov., a novel Actinomycete isolated from soil in Chad.</title>
        <authorList>
            <person name="Shi L."/>
        </authorList>
    </citation>
    <scope>NUCLEOTIDE SEQUENCE [LARGE SCALE GENOMIC DNA]</scope>
    <source>
        <strain evidence="3 4">NEAU-G17</strain>
    </source>
</reference>
<sequence length="349" mass="36001">AGTLAAGGLGVLGWQELGGGAGGSPARSAANAFKKATGLGEADPTGGTWTMLEGVDAYEVRSTAFSPDGRYMAVSGWTSGAGTHCVGIYDGTSRARLTQVDGGPNGANQVAFSPDGRRLAVACTDGRVRIYSVPDGRPVATLTGPKKRAMGVAWSSRGRIAAATEEGGFLWEASGRLVTRLTRKDKYPGELYSAAFSADGRMVATCGADQFVRLYDGVTGARIADLGTPSATGLAFSPDGRTLAVGEYGGTDQNVVRVWDVRTHAELARLPGHKSIASVAFSGDGRRLASGGNDGGSSLQGSIRVWDAASRSRLRLLTTPSHCMSVALDREGTRMLSSGAGKPVLWTGL</sequence>
<dbReference type="SUPFAM" id="SSF50998">
    <property type="entry name" value="Quinoprotein alcohol dehydrogenase-like"/>
    <property type="match status" value="1"/>
</dbReference>
<evidence type="ECO:0000256" key="1">
    <source>
        <dbReference type="PROSITE-ProRule" id="PRU00221"/>
    </source>
</evidence>
<protein>
    <submittedName>
        <fullName evidence="3">WD40 repeat domain-containing protein</fullName>
    </submittedName>
</protein>